<feature type="domain" description="HTH LytTR-type" evidence="1">
    <location>
        <begin position="46"/>
        <end position="150"/>
    </location>
</feature>
<organism evidence="2 3">
    <name type="scientific">Fructobacillus parabroussonetiae</name>
    <dbReference type="NCBI Taxonomy" id="2713174"/>
    <lineage>
        <taxon>Bacteria</taxon>
        <taxon>Bacillati</taxon>
        <taxon>Bacillota</taxon>
        <taxon>Bacilli</taxon>
        <taxon>Lactobacillales</taxon>
        <taxon>Lactobacillaceae</taxon>
        <taxon>Fructobacillus</taxon>
    </lineage>
</organism>
<dbReference type="RefSeq" id="WP_213821201.1">
    <property type="nucleotide sequence ID" value="NZ_JAAMFL010000004.1"/>
</dbReference>
<proteinExistence type="predicted"/>
<sequence>MKIQFVEKEMPEGEVEVTVAAAEKNQQVAKVIASLSALEKESPKVLSFKTADGIQLVRMADVIYVDVSETELLIYTTKDLLVTKGTLTQLLARMKNENVVQVSKHAAVNIAHLERLENSFFGSMLAKLSQGNQTMVSRRYVKKLTEQLGL</sequence>
<evidence type="ECO:0000313" key="2">
    <source>
        <dbReference type="EMBL" id="MBS9337354.1"/>
    </source>
</evidence>
<dbReference type="EMBL" id="JAAMFL010000004">
    <property type="protein sequence ID" value="MBS9337354.1"/>
    <property type="molecule type" value="Genomic_DNA"/>
</dbReference>
<dbReference type="SMART" id="SM00850">
    <property type="entry name" value="LytTR"/>
    <property type="match status" value="1"/>
</dbReference>
<reference evidence="2 3" key="1">
    <citation type="submission" date="2020-02" db="EMBL/GenBank/DDBJ databases">
        <title>Fructobacillus sp. isolated from paper mulberry of Taiwan.</title>
        <authorList>
            <person name="Lin S.-T."/>
        </authorList>
    </citation>
    <scope>NUCLEOTIDE SEQUENCE [LARGE SCALE GENOMIC DNA]</scope>
    <source>
        <strain evidence="2 3">S1-1</strain>
    </source>
</reference>
<dbReference type="Gene3D" id="2.40.50.1020">
    <property type="entry name" value="LytTr DNA-binding domain"/>
    <property type="match status" value="1"/>
</dbReference>
<dbReference type="InterPro" id="IPR046947">
    <property type="entry name" value="LytR-like"/>
</dbReference>
<comment type="caution">
    <text evidence="2">The sequence shown here is derived from an EMBL/GenBank/DDBJ whole genome shotgun (WGS) entry which is preliminary data.</text>
</comment>
<dbReference type="PANTHER" id="PTHR37299">
    <property type="entry name" value="TRANSCRIPTIONAL REGULATOR-RELATED"/>
    <property type="match status" value="1"/>
</dbReference>
<dbReference type="InterPro" id="IPR007492">
    <property type="entry name" value="LytTR_DNA-bd_dom"/>
</dbReference>
<gene>
    <name evidence="2" type="ORF">G6R30_02610</name>
</gene>
<evidence type="ECO:0000313" key="3">
    <source>
        <dbReference type="Proteomes" id="UP001519503"/>
    </source>
</evidence>
<dbReference type="Proteomes" id="UP001519503">
    <property type="component" value="Unassembled WGS sequence"/>
</dbReference>
<name>A0ABS5QVX8_9LACO</name>
<evidence type="ECO:0000259" key="1">
    <source>
        <dbReference type="PROSITE" id="PS50930"/>
    </source>
</evidence>
<keyword evidence="3" id="KW-1185">Reference proteome</keyword>
<dbReference type="PANTHER" id="PTHR37299:SF1">
    <property type="entry name" value="STAGE 0 SPORULATION PROTEIN A HOMOLOG"/>
    <property type="match status" value="1"/>
</dbReference>
<dbReference type="Pfam" id="PF04397">
    <property type="entry name" value="LytTR"/>
    <property type="match status" value="1"/>
</dbReference>
<accession>A0ABS5QVX8</accession>
<dbReference type="PROSITE" id="PS50930">
    <property type="entry name" value="HTH_LYTTR"/>
    <property type="match status" value="1"/>
</dbReference>
<protein>
    <submittedName>
        <fullName evidence="2">LytTR family transcriptional regulator</fullName>
    </submittedName>
</protein>